<dbReference type="InterPro" id="IPR042105">
    <property type="entry name" value="Ribosomal_bL31_sf"/>
</dbReference>
<dbReference type="InterPro" id="IPR034704">
    <property type="entry name" value="Ribosomal_bL28/bL31-like_sf"/>
</dbReference>
<dbReference type="InterPro" id="IPR002150">
    <property type="entry name" value="Ribosomal_bL31"/>
</dbReference>
<dbReference type="Pfam" id="PF01197">
    <property type="entry name" value="Ribosomal_L31"/>
    <property type="match status" value="1"/>
</dbReference>
<dbReference type="EMBL" id="BDRX01000081">
    <property type="protein sequence ID" value="GBF96482.1"/>
    <property type="molecule type" value="Genomic_DNA"/>
</dbReference>
<evidence type="ECO:0000313" key="7">
    <source>
        <dbReference type="Proteomes" id="UP000247498"/>
    </source>
</evidence>
<dbReference type="STRING" id="307507.A0A2V0PC21"/>
<dbReference type="Gene3D" id="4.10.830.30">
    <property type="entry name" value="Ribosomal protein L31"/>
    <property type="match status" value="1"/>
</dbReference>
<keyword evidence="3 4" id="KW-0687">Ribonucleoprotein</keyword>
<dbReference type="PANTHER" id="PTHR33280">
    <property type="entry name" value="50S RIBOSOMAL PROTEIN L31, CHLOROPLASTIC"/>
    <property type="match status" value="1"/>
</dbReference>
<dbReference type="GO" id="GO:0005840">
    <property type="term" value="C:ribosome"/>
    <property type="evidence" value="ECO:0007669"/>
    <property type="project" value="UniProtKB-KW"/>
</dbReference>
<evidence type="ECO:0000256" key="3">
    <source>
        <dbReference type="ARBA" id="ARBA00023274"/>
    </source>
</evidence>
<evidence type="ECO:0000256" key="5">
    <source>
        <dbReference type="SAM" id="MobiDB-lite"/>
    </source>
</evidence>
<accession>A0A2V0PC21</accession>
<dbReference type="AlphaFoldDB" id="A0A2V0PC21"/>
<gene>
    <name evidence="6" type="ORF">Rsub_09824</name>
</gene>
<dbReference type="PANTHER" id="PTHR33280:SF1">
    <property type="entry name" value="LARGE RIBOSOMAL SUBUNIT PROTEIN BL31C"/>
    <property type="match status" value="1"/>
</dbReference>
<dbReference type="SUPFAM" id="SSF143800">
    <property type="entry name" value="L28p-like"/>
    <property type="match status" value="1"/>
</dbReference>
<sequence>MSVAVSSFCGSRSMAFRAAAGCRRQQQVTRGVTGATMRKQGIHPEWFPEAKVFCNGVEVMTVGGTKESYNVDIYSGNHPFYSGNGNIIVVDEGQLNKFKKRFAGLEELSQVSASASGGPASKEDVKKAAAGRKGAGKAAGGKARR</sequence>
<evidence type="ECO:0000256" key="1">
    <source>
        <dbReference type="ARBA" id="ARBA00009296"/>
    </source>
</evidence>
<feature type="region of interest" description="Disordered" evidence="5">
    <location>
        <begin position="110"/>
        <end position="145"/>
    </location>
</feature>
<organism evidence="6 7">
    <name type="scientific">Raphidocelis subcapitata</name>
    <dbReference type="NCBI Taxonomy" id="307507"/>
    <lineage>
        <taxon>Eukaryota</taxon>
        <taxon>Viridiplantae</taxon>
        <taxon>Chlorophyta</taxon>
        <taxon>core chlorophytes</taxon>
        <taxon>Chlorophyceae</taxon>
        <taxon>CS clade</taxon>
        <taxon>Sphaeropleales</taxon>
        <taxon>Selenastraceae</taxon>
        <taxon>Raphidocelis</taxon>
    </lineage>
</organism>
<dbReference type="PROSITE" id="PS01143">
    <property type="entry name" value="RIBOSOMAL_L31"/>
    <property type="match status" value="1"/>
</dbReference>
<dbReference type="GO" id="GO:0006412">
    <property type="term" value="P:translation"/>
    <property type="evidence" value="ECO:0007669"/>
    <property type="project" value="InterPro"/>
</dbReference>
<proteinExistence type="inferred from homology"/>
<comment type="caution">
    <text evidence="6">The sequence shown here is derived from an EMBL/GenBank/DDBJ whole genome shotgun (WGS) entry which is preliminary data.</text>
</comment>
<protein>
    <recommendedName>
        <fullName evidence="4">50S ribosomal protein L31</fullName>
    </recommendedName>
</protein>
<keyword evidence="2 4" id="KW-0689">Ribosomal protein</keyword>
<dbReference type="Proteomes" id="UP000247498">
    <property type="component" value="Unassembled WGS sequence"/>
</dbReference>
<dbReference type="FunCoup" id="A0A2V0PC21">
    <property type="interactions" value="663"/>
</dbReference>
<keyword evidence="7" id="KW-1185">Reference proteome</keyword>
<evidence type="ECO:0000256" key="2">
    <source>
        <dbReference type="ARBA" id="ARBA00022980"/>
    </source>
</evidence>
<evidence type="ECO:0000313" key="6">
    <source>
        <dbReference type="EMBL" id="GBF96482.1"/>
    </source>
</evidence>
<dbReference type="OrthoDB" id="793at2759"/>
<reference evidence="6 7" key="1">
    <citation type="journal article" date="2018" name="Sci. Rep.">
        <title>Raphidocelis subcapitata (=Pseudokirchneriella subcapitata) provides an insight into genome evolution and environmental adaptations in the Sphaeropleales.</title>
        <authorList>
            <person name="Suzuki S."/>
            <person name="Yamaguchi H."/>
            <person name="Nakajima N."/>
            <person name="Kawachi M."/>
        </authorList>
    </citation>
    <scope>NUCLEOTIDE SEQUENCE [LARGE SCALE GENOMIC DNA]</scope>
    <source>
        <strain evidence="6 7">NIES-35</strain>
    </source>
</reference>
<evidence type="ECO:0000256" key="4">
    <source>
        <dbReference type="RuleBase" id="RU000564"/>
    </source>
</evidence>
<dbReference type="GO" id="GO:1990904">
    <property type="term" value="C:ribonucleoprotein complex"/>
    <property type="evidence" value="ECO:0007669"/>
    <property type="project" value="UniProtKB-KW"/>
</dbReference>
<dbReference type="NCBIfam" id="TIGR00105">
    <property type="entry name" value="L31"/>
    <property type="match status" value="1"/>
</dbReference>
<dbReference type="NCBIfam" id="NF001809">
    <property type="entry name" value="PRK00528.1"/>
    <property type="match status" value="1"/>
</dbReference>
<comment type="similarity">
    <text evidence="1">Belongs to the bacterial ribosomal protein bL31 family. Type A subfamily.</text>
</comment>
<name>A0A2V0PC21_9CHLO</name>
<dbReference type="InParanoid" id="A0A2V0PC21"/>
<dbReference type="GO" id="GO:0003735">
    <property type="term" value="F:structural constituent of ribosome"/>
    <property type="evidence" value="ECO:0007669"/>
    <property type="project" value="InterPro"/>
</dbReference>
<dbReference type="PRINTS" id="PR01249">
    <property type="entry name" value="RIBOSOMALL31"/>
</dbReference>